<dbReference type="PANTHER" id="PTHR44757">
    <property type="entry name" value="DIGUANYLATE CYCLASE DGCP"/>
    <property type="match status" value="1"/>
</dbReference>
<organism evidence="5 6">
    <name type="scientific">Novosphingobium pentaromativorans</name>
    <dbReference type="NCBI Taxonomy" id="205844"/>
    <lineage>
        <taxon>Bacteria</taxon>
        <taxon>Pseudomonadati</taxon>
        <taxon>Pseudomonadota</taxon>
        <taxon>Alphaproteobacteria</taxon>
        <taxon>Sphingomonadales</taxon>
        <taxon>Sphingomonadaceae</taxon>
        <taxon>Novosphingobium</taxon>
    </lineage>
</organism>
<dbReference type="InterPro" id="IPR035919">
    <property type="entry name" value="EAL_sf"/>
</dbReference>
<dbReference type="InterPro" id="IPR001633">
    <property type="entry name" value="EAL_dom"/>
</dbReference>
<feature type="transmembrane region" description="Helical" evidence="2">
    <location>
        <begin position="57"/>
        <end position="77"/>
    </location>
</feature>
<dbReference type="Gene3D" id="3.20.20.450">
    <property type="entry name" value="EAL domain"/>
    <property type="match status" value="1"/>
</dbReference>
<dbReference type="PANTHER" id="PTHR44757:SF2">
    <property type="entry name" value="BIOFILM ARCHITECTURE MAINTENANCE PROTEIN MBAA"/>
    <property type="match status" value="1"/>
</dbReference>
<proteinExistence type="predicted"/>
<dbReference type="SMART" id="SM00052">
    <property type="entry name" value="EAL"/>
    <property type="match status" value="1"/>
</dbReference>
<comment type="caution">
    <text evidence="5">The sequence shown here is derived from an EMBL/GenBank/DDBJ whole genome shotgun (WGS) entry which is preliminary data.</text>
</comment>
<dbReference type="CDD" id="cd01949">
    <property type="entry name" value="GGDEF"/>
    <property type="match status" value="1"/>
</dbReference>
<dbReference type="SMART" id="SM00267">
    <property type="entry name" value="GGDEF"/>
    <property type="match status" value="1"/>
</dbReference>
<keyword evidence="2" id="KW-1133">Transmembrane helix</keyword>
<dbReference type="NCBIfam" id="TIGR00254">
    <property type="entry name" value="GGDEF"/>
    <property type="match status" value="1"/>
</dbReference>
<dbReference type="InterPro" id="IPR052155">
    <property type="entry name" value="Biofilm_reg_signaling"/>
</dbReference>
<sequence length="576" mass="63385">MGTGATRVEADGDGDRQVDIVALGIVTAAILLFIATGAAIGPAVVKSLAGRGPGPDRFLLNAFLLNIAIIIFGWSRYRQLCDEIRQRKRAEQHARHLAETDPLTGFLNRRSFHRAVDELVRGAECRERAVVLAMIDLDNFKQVNDCNGHKTGDRLLQECGRRISGCLPDGALISRIGGDEFAVAMEFVPHRADRIDRIAALLVEAIGQSASVNAINIDVTASIGLSRSDLLHPAPGEDGSSPDSRVLLDRADIAMYHAKRQGRNSFHWFEAPMAEEMRLRSELETGIRQGISAGEFVPFYERQVDLQTGELTGFEMLARWNSPRFGIVAPDIFIPVAEEIGAIAALSERLIARALQDAQEWDARLTLSVNISPVQLRDPWFAQKLLKLLLEASFPPHRLEIEITESCLHQNIAQVRSLIASLKNQGIKVSLDDFGTGFSSLAMLRSLPFDRIKIDRSFVSGLAENKDSAAIVHAIALLGKGLGLPVTAEGVENGEVLSHLRQYGPIKGQGYLYGRPRPADQLAEWLEGVEIVADAETINDLDILRRRIEARQEQERRQEEREAAAGTPHDPLPRSA</sequence>
<dbReference type="Gene3D" id="3.30.70.270">
    <property type="match status" value="1"/>
</dbReference>
<feature type="compositionally biased region" description="Basic and acidic residues" evidence="1">
    <location>
        <begin position="552"/>
        <end position="563"/>
    </location>
</feature>
<feature type="region of interest" description="Disordered" evidence="1">
    <location>
        <begin position="552"/>
        <end position="576"/>
    </location>
</feature>
<dbReference type="InterPro" id="IPR043128">
    <property type="entry name" value="Rev_trsase/Diguanyl_cyclase"/>
</dbReference>
<dbReference type="CDD" id="cd01948">
    <property type="entry name" value="EAL"/>
    <property type="match status" value="1"/>
</dbReference>
<evidence type="ECO:0000259" key="3">
    <source>
        <dbReference type="PROSITE" id="PS50883"/>
    </source>
</evidence>
<dbReference type="Pfam" id="PF00563">
    <property type="entry name" value="EAL"/>
    <property type="match status" value="1"/>
</dbReference>
<protein>
    <submittedName>
        <fullName evidence="5">GGDEF domain-containing protein</fullName>
    </submittedName>
</protein>
<feature type="transmembrane region" description="Helical" evidence="2">
    <location>
        <begin position="20"/>
        <end position="45"/>
    </location>
</feature>
<evidence type="ECO:0000256" key="2">
    <source>
        <dbReference type="SAM" id="Phobius"/>
    </source>
</evidence>
<evidence type="ECO:0000259" key="4">
    <source>
        <dbReference type="PROSITE" id="PS50887"/>
    </source>
</evidence>
<dbReference type="SUPFAM" id="SSF141868">
    <property type="entry name" value="EAL domain-like"/>
    <property type="match status" value="1"/>
</dbReference>
<accession>A0A2W5NQ34</accession>
<name>A0A2W5NQ34_9SPHN</name>
<keyword evidence="2" id="KW-0812">Transmembrane</keyword>
<dbReference type="PROSITE" id="PS50883">
    <property type="entry name" value="EAL"/>
    <property type="match status" value="1"/>
</dbReference>
<evidence type="ECO:0000313" key="6">
    <source>
        <dbReference type="Proteomes" id="UP000249082"/>
    </source>
</evidence>
<dbReference type="AlphaFoldDB" id="A0A2W5NQ34"/>
<dbReference type="InterPro" id="IPR000160">
    <property type="entry name" value="GGDEF_dom"/>
</dbReference>
<evidence type="ECO:0000256" key="1">
    <source>
        <dbReference type="SAM" id="MobiDB-lite"/>
    </source>
</evidence>
<dbReference type="SUPFAM" id="SSF55073">
    <property type="entry name" value="Nucleotide cyclase"/>
    <property type="match status" value="1"/>
</dbReference>
<dbReference type="InterPro" id="IPR029787">
    <property type="entry name" value="Nucleotide_cyclase"/>
</dbReference>
<reference evidence="5 6" key="1">
    <citation type="submission" date="2017-08" db="EMBL/GenBank/DDBJ databases">
        <title>Infants hospitalized years apart are colonized by the same room-sourced microbial strains.</title>
        <authorList>
            <person name="Brooks B."/>
            <person name="Olm M.R."/>
            <person name="Firek B.A."/>
            <person name="Baker R."/>
            <person name="Thomas B.C."/>
            <person name="Morowitz M.J."/>
            <person name="Banfield J.F."/>
        </authorList>
    </citation>
    <scope>NUCLEOTIDE SEQUENCE [LARGE SCALE GENOMIC DNA]</scope>
    <source>
        <strain evidence="5">S2_005_002_R2_33</strain>
    </source>
</reference>
<gene>
    <name evidence="5" type="ORF">DI555_13860</name>
</gene>
<keyword evidence="2" id="KW-0472">Membrane</keyword>
<dbReference type="Proteomes" id="UP000249082">
    <property type="component" value="Unassembled WGS sequence"/>
</dbReference>
<dbReference type="EMBL" id="QFPX01000010">
    <property type="protein sequence ID" value="PZQ54209.1"/>
    <property type="molecule type" value="Genomic_DNA"/>
</dbReference>
<feature type="domain" description="EAL" evidence="3">
    <location>
        <begin position="280"/>
        <end position="530"/>
    </location>
</feature>
<evidence type="ECO:0000313" key="5">
    <source>
        <dbReference type="EMBL" id="PZQ54209.1"/>
    </source>
</evidence>
<dbReference type="Pfam" id="PF00990">
    <property type="entry name" value="GGDEF"/>
    <property type="match status" value="1"/>
</dbReference>
<feature type="domain" description="GGDEF" evidence="4">
    <location>
        <begin position="128"/>
        <end position="271"/>
    </location>
</feature>
<dbReference type="PROSITE" id="PS50887">
    <property type="entry name" value="GGDEF"/>
    <property type="match status" value="1"/>
</dbReference>